<dbReference type="Pfam" id="PF12697">
    <property type="entry name" value="Abhydrolase_6"/>
    <property type="match status" value="1"/>
</dbReference>
<dbReference type="Pfam" id="PF13637">
    <property type="entry name" value="Ank_4"/>
    <property type="match status" value="1"/>
</dbReference>
<sequence>MRKLKLLKRLGRRPVKPKTPEAEPTEVTAVHPRSERYGLMLLAGGLDARPDDPVTEQYPVDIIAVHGLNGDAYTTWTHKNGVLWLRDLLPGFLPGCRVFTYGYPSQVVFSTSFAQVQEYARQLLGSLRDVQEESNERPRPIIFICHSLGGIVCKQALVIAHEDNVAYGGVLQSVKGVIFLGTPHRGSSVATLGGVVGTIVNLPGLATKTVRTDLLDYLRPESRHLQDLAISVRNRLADLTVVSFYESEAQYPLPTVIVDQASAVLNIPGEDIISLPANHRDLCRFPGETGAYKAVSAAVRRVAKASLDGAEKSCMRLLSDFDVSDYRAMLSKPARGTCQWILSHPVFVSWFETTGSALLWLTGHPGCGKTVLSLYLAKRLETDLVSRPSTNVCIFFCDDKVSKQRDAKNVLIGLILQLVHRHPSLVQYAGRAYEMQGQSILRSFTALWNIFMKIIRDPRYGPTYVIIDGLDECDAGSRSSLVDSIRNVIQDSESGTVGKTHVKFLLASRPFAAPELTYSVADGSEYRIPIDEGQAGYEEDVRTFIQQRVGEMSQQRGFPPEVQDLIQQTLSSRSGQTFLWVHMVLSSLSNNPLSSRKDLQDAMTQIPTELEATYLSLLSAIPPNHEELASKMLKLILASSRHLSLEELNIAFTISSRHRTAEDVESECQTALLHTLQGVLGPLIKVSESKVKLVHQSVKEFILQNPGSRGTLIPAVGEITAESCALAMVEACIDYLLLDDFAEDIFSFRRRPTSLELDVPSAGDNSPVSSSSTPLRVWYDEEPEGLNMGILFGEPDAIAEVARHYLASHHSFYEYSALNWAKHLAACETSASPRLREAAKSLLDKGTPCGSSWLKYYTAETITEYHDIPGSLSAIALAAYFNLHETLADFLDHCTASSSELDCALFWGAEQGHTNAVETLIRVGADPNAQVVDMQSALLVASKNGHLSCVAALLACPKTDLNLRGKNGRTALSFACGSGFTGVAQLLLSRPECTLDDQDDSGATPFFWAVGGGHLPLVSLLVARLPAIDVNHQDKKNRTALSWAAGDGLEEVVRSLLKLREVDVNLQDSQGRSPLSWAAGNGYTKVVETLLRDKRTNKEIIDNDGRNVISWACGGGHVDTLRTLLKYKCSGVEHKDINGWGPLAWAIETNSPNTVETLLATGAVNLEQGDLTGRTALSWAVGYGHADVVRVLLRAGADPYSTSNWGYTPLSTAERFGRSDIRADLLLYMENMPKPGQKDGGS</sequence>
<feature type="domain" description="NACHT" evidence="3">
    <location>
        <begin position="357"/>
        <end position="510"/>
    </location>
</feature>
<name>A0AAV9GYC5_9PEZI</name>
<dbReference type="PROSITE" id="PS50837">
    <property type="entry name" value="NACHT"/>
    <property type="match status" value="1"/>
</dbReference>
<dbReference type="PROSITE" id="PS50297">
    <property type="entry name" value="ANK_REP_REGION"/>
    <property type="match status" value="1"/>
</dbReference>
<dbReference type="Gene3D" id="3.40.50.300">
    <property type="entry name" value="P-loop containing nucleotide triphosphate hydrolases"/>
    <property type="match status" value="1"/>
</dbReference>
<reference evidence="4" key="1">
    <citation type="journal article" date="2023" name="Mol. Phylogenet. Evol.">
        <title>Genome-scale phylogeny and comparative genomics of the fungal order Sordariales.</title>
        <authorList>
            <person name="Hensen N."/>
            <person name="Bonometti L."/>
            <person name="Westerberg I."/>
            <person name="Brannstrom I.O."/>
            <person name="Guillou S."/>
            <person name="Cros-Aarteil S."/>
            <person name="Calhoun S."/>
            <person name="Haridas S."/>
            <person name="Kuo A."/>
            <person name="Mondo S."/>
            <person name="Pangilinan J."/>
            <person name="Riley R."/>
            <person name="LaButti K."/>
            <person name="Andreopoulos B."/>
            <person name="Lipzen A."/>
            <person name="Chen C."/>
            <person name="Yan M."/>
            <person name="Daum C."/>
            <person name="Ng V."/>
            <person name="Clum A."/>
            <person name="Steindorff A."/>
            <person name="Ohm R.A."/>
            <person name="Martin F."/>
            <person name="Silar P."/>
            <person name="Natvig D.O."/>
            <person name="Lalanne C."/>
            <person name="Gautier V."/>
            <person name="Ament-Velasquez S.L."/>
            <person name="Kruys A."/>
            <person name="Hutchinson M.I."/>
            <person name="Powell A.J."/>
            <person name="Barry K."/>
            <person name="Miller A.N."/>
            <person name="Grigoriev I.V."/>
            <person name="Debuchy R."/>
            <person name="Gladieux P."/>
            <person name="Hiltunen Thoren M."/>
            <person name="Johannesson H."/>
        </authorList>
    </citation>
    <scope>NUCLEOTIDE SEQUENCE</scope>
    <source>
        <strain evidence="4">PSN243</strain>
    </source>
</reference>
<dbReference type="AlphaFoldDB" id="A0AAV9GYC5"/>
<dbReference type="InterPro" id="IPR002110">
    <property type="entry name" value="Ankyrin_rpt"/>
</dbReference>
<dbReference type="EMBL" id="MU865923">
    <property type="protein sequence ID" value="KAK4452685.1"/>
    <property type="molecule type" value="Genomic_DNA"/>
</dbReference>
<gene>
    <name evidence="4" type="ORF">QBC34DRAFT_377179</name>
</gene>
<proteinExistence type="predicted"/>
<dbReference type="PANTHER" id="PTHR10039">
    <property type="entry name" value="AMELOGENIN"/>
    <property type="match status" value="1"/>
</dbReference>
<keyword evidence="1" id="KW-0677">Repeat</keyword>
<evidence type="ECO:0000259" key="3">
    <source>
        <dbReference type="PROSITE" id="PS50837"/>
    </source>
</evidence>
<comment type="caution">
    <text evidence="4">The sequence shown here is derived from an EMBL/GenBank/DDBJ whole genome shotgun (WGS) entry which is preliminary data.</text>
</comment>
<dbReference type="Gene3D" id="3.40.50.1820">
    <property type="entry name" value="alpha/beta hydrolase"/>
    <property type="match status" value="1"/>
</dbReference>
<dbReference type="InterPro" id="IPR000073">
    <property type="entry name" value="AB_hydrolase_1"/>
</dbReference>
<dbReference type="PANTHER" id="PTHR10039:SF14">
    <property type="entry name" value="NACHT DOMAIN-CONTAINING PROTEIN"/>
    <property type="match status" value="1"/>
</dbReference>
<dbReference type="InterPro" id="IPR027417">
    <property type="entry name" value="P-loop_NTPase"/>
</dbReference>
<evidence type="ECO:0000256" key="2">
    <source>
        <dbReference type="PROSITE-ProRule" id="PRU00023"/>
    </source>
</evidence>
<keyword evidence="5" id="KW-1185">Reference proteome</keyword>
<accession>A0AAV9GYC5</accession>
<dbReference type="SUPFAM" id="SSF48403">
    <property type="entry name" value="Ankyrin repeat"/>
    <property type="match status" value="1"/>
</dbReference>
<protein>
    <submittedName>
        <fullName evidence="4">Ankyrin repeat domain-containing protein 50</fullName>
    </submittedName>
</protein>
<evidence type="ECO:0000256" key="1">
    <source>
        <dbReference type="ARBA" id="ARBA00022737"/>
    </source>
</evidence>
<dbReference type="SUPFAM" id="SSF52540">
    <property type="entry name" value="P-loop containing nucleoside triphosphate hydrolases"/>
    <property type="match status" value="1"/>
</dbReference>
<keyword evidence="2" id="KW-0040">ANK repeat</keyword>
<dbReference type="PROSITE" id="PS50088">
    <property type="entry name" value="ANK_REPEAT"/>
    <property type="match status" value="1"/>
</dbReference>
<dbReference type="SUPFAM" id="SSF53474">
    <property type="entry name" value="alpha/beta-Hydrolases"/>
    <property type="match status" value="1"/>
</dbReference>
<dbReference type="SMART" id="SM00248">
    <property type="entry name" value="ANK"/>
    <property type="match status" value="9"/>
</dbReference>
<dbReference type="InterPro" id="IPR007111">
    <property type="entry name" value="NACHT_NTPase"/>
</dbReference>
<feature type="repeat" description="ANK" evidence="2">
    <location>
        <begin position="1172"/>
        <end position="1204"/>
    </location>
</feature>
<dbReference type="Proteomes" id="UP001321760">
    <property type="component" value="Unassembled WGS sequence"/>
</dbReference>
<dbReference type="InterPro" id="IPR029058">
    <property type="entry name" value="AB_hydrolase_fold"/>
</dbReference>
<reference evidence="4" key="2">
    <citation type="submission" date="2023-05" db="EMBL/GenBank/DDBJ databases">
        <authorList>
            <consortium name="Lawrence Berkeley National Laboratory"/>
            <person name="Steindorff A."/>
            <person name="Hensen N."/>
            <person name="Bonometti L."/>
            <person name="Westerberg I."/>
            <person name="Brannstrom I.O."/>
            <person name="Guillou S."/>
            <person name="Cros-Aarteil S."/>
            <person name="Calhoun S."/>
            <person name="Haridas S."/>
            <person name="Kuo A."/>
            <person name="Mondo S."/>
            <person name="Pangilinan J."/>
            <person name="Riley R."/>
            <person name="Labutti K."/>
            <person name="Andreopoulos B."/>
            <person name="Lipzen A."/>
            <person name="Chen C."/>
            <person name="Yanf M."/>
            <person name="Daum C."/>
            <person name="Ng V."/>
            <person name="Clum A."/>
            <person name="Ohm R."/>
            <person name="Martin F."/>
            <person name="Silar P."/>
            <person name="Natvig D."/>
            <person name="Lalanne C."/>
            <person name="Gautier V."/>
            <person name="Ament-Velasquez S.L."/>
            <person name="Kruys A."/>
            <person name="Hutchinson M.I."/>
            <person name="Powell A.J."/>
            <person name="Barry K."/>
            <person name="Miller A.N."/>
            <person name="Grigoriev I.V."/>
            <person name="Debuchy R."/>
            <person name="Gladieux P."/>
            <person name="Thoren M.H."/>
            <person name="Johannesson H."/>
        </authorList>
    </citation>
    <scope>NUCLEOTIDE SEQUENCE</scope>
    <source>
        <strain evidence="4">PSN243</strain>
    </source>
</reference>
<dbReference type="Gene3D" id="1.25.40.20">
    <property type="entry name" value="Ankyrin repeat-containing domain"/>
    <property type="match status" value="1"/>
</dbReference>
<evidence type="ECO:0000313" key="5">
    <source>
        <dbReference type="Proteomes" id="UP001321760"/>
    </source>
</evidence>
<dbReference type="InterPro" id="IPR056884">
    <property type="entry name" value="NPHP3-like_N"/>
</dbReference>
<evidence type="ECO:0000313" key="4">
    <source>
        <dbReference type="EMBL" id="KAK4452685.1"/>
    </source>
</evidence>
<dbReference type="Pfam" id="PF24883">
    <property type="entry name" value="NPHP3_N"/>
    <property type="match status" value="1"/>
</dbReference>
<dbReference type="InterPro" id="IPR036770">
    <property type="entry name" value="Ankyrin_rpt-contain_sf"/>
</dbReference>
<organism evidence="4 5">
    <name type="scientific">Podospora aff. communis PSN243</name>
    <dbReference type="NCBI Taxonomy" id="3040156"/>
    <lineage>
        <taxon>Eukaryota</taxon>
        <taxon>Fungi</taxon>
        <taxon>Dikarya</taxon>
        <taxon>Ascomycota</taxon>
        <taxon>Pezizomycotina</taxon>
        <taxon>Sordariomycetes</taxon>
        <taxon>Sordariomycetidae</taxon>
        <taxon>Sordariales</taxon>
        <taxon>Podosporaceae</taxon>
        <taxon>Podospora</taxon>
    </lineage>
</organism>
<dbReference type="Pfam" id="PF12796">
    <property type="entry name" value="Ank_2"/>
    <property type="match status" value="3"/>
</dbReference>